<proteinExistence type="predicted"/>
<evidence type="ECO:0000256" key="3">
    <source>
        <dbReference type="SAM" id="MobiDB-lite"/>
    </source>
</evidence>
<dbReference type="InterPro" id="IPR050392">
    <property type="entry name" value="Collagen/C1q_domain"/>
</dbReference>
<feature type="region of interest" description="Disordered" evidence="3">
    <location>
        <begin position="112"/>
        <end position="135"/>
    </location>
</feature>
<dbReference type="InterPro" id="IPR001073">
    <property type="entry name" value="C1q_dom"/>
</dbReference>
<feature type="compositionally biased region" description="Low complexity" evidence="3">
    <location>
        <begin position="119"/>
        <end position="132"/>
    </location>
</feature>
<sequence>MNNSQKHSAVLYRSLLLAAATWVVAVAQFVPGFLVESGTDLQEWPKNLSSLFPENTSPEEQQDYYANAIASVFGSGTIAAPLPDHNPVEEVLDGRVEPNAVASEEIPGLQVLPNGTAVTPSQGPQTPPSTGTEGDRCATVLFSVARAHYKHRKGGTQGTQVLFDKVLSSVGPGFNHTGGYFRCECPGYYFFSIHGVSPLQGRARLDLMRNRQRVASSEAQYYGFGTAANSAIIRVYRNDIVYVYLAEGFLYENDARFRGYASFSEGVGVIQQHAAVEKAESEGKDILNT</sequence>
<organism evidence="5 6">
    <name type="scientific">Penaeus vannamei</name>
    <name type="common">Whiteleg shrimp</name>
    <name type="synonym">Litopenaeus vannamei</name>
    <dbReference type="NCBI Taxonomy" id="6689"/>
    <lineage>
        <taxon>Eukaryota</taxon>
        <taxon>Metazoa</taxon>
        <taxon>Ecdysozoa</taxon>
        <taxon>Arthropoda</taxon>
        <taxon>Crustacea</taxon>
        <taxon>Multicrustacea</taxon>
        <taxon>Malacostraca</taxon>
        <taxon>Eumalacostraca</taxon>
        <taxon>Eucarida</taxon>
        <taxon>Decapoda</taxon>
        <taxon>Dendrobranchiata</taxon>
        <taxon>Penaeoidea</taxon>
        <taxon>Penaeidae</taxon>
        <taxon>Penaeus</taxon>
    </lineage>
</organism>
<protein>
    <recommendedName>
        <fullName evidence="4">C1q domain-containing protein</fullName>
    </recommendedName>
</protein>
<dbReference type="OrthoDB" id="10070467at2759"/>
<dbReference type="PROSITE" id="PS50871">
    <property type="entry name" value="C1Q"/>
    <property type="match status" value="1"/>
</dbReference>
<evidence type="ECO:0000313" key="6">
    <source>
        <dbReference type="Proteomes" id="UP000283509"/>
    </source>
</evidence>
<dbReference type="EMBL" id="QCYY01002366">
    <property type="protein sequence ID" value="ROT70959.1"/>
    <property type="molecule type" value="Genomic_DNA"/>
</dbReference>
<dbReference type="Proteomes" id="UP000283509">
    <property type="component" value="Unassembled WGS sequence"/>
</dbReference>
<dbReference type="Pfam" id="PF00386">
    <property type="entry name" value="C1q"/>
    <property type="match status" value="1"/>
</dbReference>
<reference evidence="5 6" key="1">
    <citation type="submission" date="2018-04" db="EMBL/GenBank/DDBJ databases">
        <authorList>
            <person name="Zhang X."/>
            <person name="Yuan J."/>
            <person name="Li F."/>
            <person name="Xiang J."/>
        </authorList>
    </citation>
    <scope>NUCLEOTIDE SEQUENCE [LARGE SCALE GENOMIC DNA]</scope>
    <source>
        <tissue evidence="5">Muscle</tissue>
    </source>
</reference>
<dbReference type="InterPro" id="IPR008983">
    <property type="entry name" value="Tumour_necrosis_fac-like_dom"/>
</dbReference>
<comment type="caution">
    <text evidence="5">The sequence shown here is derived from an EMBL/GenBank/DDBJ whole genome shotgun (WGS) entry which is preliminary data.</text>
</comment>
<dbReference type="SUPFAM" id="SSF49842">
    <property type="entry name" value="TNF-like"/>
    <property type="match status" value="1"/>
</dbReference>
<dbReference type="Gene3D" id="2.60.120.40">
    <property type="match status" value="1"/>
</dbReference>
<evidence type="ECO:0000313" key="5">
    <source>
        <dbReference type="EMBL" id="ROT70959.1"/>
    </source>
</evidence>
<comment type="subcellular location">
    <subcellularLocation>
        <location evidence="1">Secreted</location>
    </subcellularLocation>
</comment>
<dbReference type="GO" id="GO:0005581">
    <property type="term" value="C:collagen trimer"/>
    <property type="evidence" value="ECO:0007669"/>
    <property type="project" value="UniProtKB-KW"/>
</dbReference>
<dbReference type="PRINTS" id="PR00007">
    <property type="entry name" value="COMPLEMNTC1Q"/>
</dbReference>
<evidence type="ECO:0000259" key="4">
    <source>
        <dbReference type="PROSITE" id="PS50871"/>
    </source>
</evidence>
<name>A0A423T375_PENVA</name>
<keyword evidence="2" id="KW-0964">Secreted</keyword>
<dbReference type="PANTHER" id="PTHR15427">
    <property type="entry name" value="EMILIN ELASTIN MICROFIBRIL INTERFACE-LOCATED PROTEIN ELASTIN MICROFIBRIL INTERFACER"/>
    <property type="match status" value="1"/>
</dbReference>
<dbReference type="AlphaFoldDB" id="A0A423T375"/>
<accession>A0A423T375</accession>
<evidence type="ECO:0000256" key="2">
    <source>
        <dbReference type="ARBA" id="ARBA00022525"/>
    </source>
</evidence>
<keyword evidence="6" id="KW-1185">Reference proteome</keyword>
<reference evidence="5 6" key="2">
    <citation type="submission" date="2019-01" db="EMBL/GenBank/DDBJ databases">
        <title>The decoding of complex shrimp genome reveals the adaptation for benthos swimmer, frequently molting mechanism and breeding impact on genome.</title>
        <authorList>
            <person name="Sun Y."/>
            <person name="Gao Y."/>
            <person name="Yu Y."/>
        </authorList>
    </citation>
    <scope>NUCLEOTIDE SEQUENCE [LARGE SCALE GENOMIC DNA]</scope>
    <source>
        <tissue evidence="5">Muscle</tissue>
    </source>
</reference>
<gene>
    <name evidence="5" type="ORF">C7M84_010740</name>
</gene>
<dbReference type="SMART" id="SM00110">
    <property type="entry name" value="C1Q"/>
    <property type="match status" value="1"/>
</dbReference>
<feature type="domain" description="C1q" evidence="4">
    <location>
        <begin position="135"/>
        <end position="277"/>
    </location>
</feature>
<evidence type="ECO:0000256" key="1">
    <source>
        <dbReference type="ARBA" id="ARBA00004613"/>
    </source>
</evidence>
<dbReference type="PANTHER" id="PTHR15427:SF33">
    <property type="entry name" value="COLLAGEN IV NC1 DOMAIN-CONTAINING PROTEIN"/>
    <property type="match status" value="1"/>
</dbReference>